<evidence type="ECO:0000313" key="4">
    <source>
        <dbReference type="Proteomes" id="UP001174997"/>
    </source>
</evidence>
<dbReference type="PANTHER" id="PTHR10963:SF60">
    <property type="entry name" value="GRAM-NEGATIVE BACTERIA-BINDING PROTEIN 1-RELATED"/>
    <property type="match status" value="1"/>
</dbReference>
<gene>
    <name evidence="3" type="ORF">QBC41DRAFT_302186</name>
</gene>
<feature type="domain" description="GH16" evidence="2">
    <location>
        <begin position="16"/>
        <end position="288"/>
    </location>
</feature>
<dbReference type="Pfam" id="PF26113">
    <property type="entry name" value="GH16_XgeA"/>
    <property type="match status" value="1"/>
</dbReference>
<keyword evidence="1" id="KW-0732">Signal</keyword>
<dbReference type="Gene3D" id="2.60.120.200">
    <property type="match status" value="1"/>
</dbReference>
<sequence>MVHLAAFFALLASTAPVWAAIPSLPNYRLVWGDDFNWSAGSSVNRDPSNGWEVFKRSRFNNDNDEKQEYRDHPNNVRQSGSGELYIIPTKENGIWYSGRLHSFRSFSVPAGRAMVVQAEIKVPNFGGSPAKYKGLWPAFWALGQGIRQGVKWPKCGEWDIMEVANNRGTWNQGTVHFALPGSNTLTSRSNGIGYNGQEYHTWAIKIDRRKSDWKREEITFWRDGTVYHNVTGNSINNWGQWNELAHKPYFVLLNMAVGGRFGGAEGPETQGGVGSAVRVRYVGVYESV</sequence>
<dbReference type="PROSITE" id="PS51762">
    <property type="entry name" value="GH16_2"/>
    <property type="match status" value="1"/>
</dbReference>
<evidence type="ECO:0000256" key="1">
    <source>
        <dbReference type="SAM" id="SignalP"/>
    </source>
</evidence>
<evidence type="ECO:0000313" key="3">
    <source>
        <dbReference type="EMBL" id="KAK0669873.1"/>
    </source>
</evidence>
<protein>
    <submittedName>
        <fullName evidence="3">Glucan endo-1,3-beta-glucosidase A1</fullName>
    </submittedName>
</protein>
<dbReference type="AlphaFoldDB" id="A0AA39ZF50"/>
<dbReference type="GO" id="GO:0004553">
    <property type="term" value="F:hydrolase activity, hydrolyzing O-glycosyl compounds"/>
    <property type="evidence" value="ECO:0007669"/>
    <property type="project" value="InterPro"/>
</dbReference>
<organism evidence="3 4">
    <name type="scientific">Cercophora samala</name>
    <dbReference type="NCBI Taxonomy" id="330535"/>
    <lineage>
        <taxon>Eukaryota</taxon>
        <taxon>Fungi</taxon>
        <taxon>Dikarya</taxon>
        <taxon>Ascomycota</taxon>
        <taxon>Pezizomycotina</taxon>
        <taxon>Sordariomycetes</taxon>
        <taxon>Sordariomycetidae</taxon>
        <taxon>Sordariales</taxon>
        <taxon>Lasiosphaeriaceae</taxon>
        <taxon>Cercophora</taxon>
    </lineage>
</organism>
<dbReference type="SUPFAM" id="SSF49899">
    <property type="entry name" value="Concanavalin A-like lectins/glucanases"/>
    <property type="match status" value="1"/>
</dbReference>
<dbReference type="EMBL" id="JAULSY010000038">
    <property type="protein sequence ID" value="KAK0669873.1"/>
    <property type="molecule type" value="Genomic_DNA"/>
</dbReference>
<keyword evidence="4" id="KW-1185">Reference proteome</keyword>
<feature type="chain" id="PRO_5041406262" evidence="1">
    <location>
        <begin position="20"/>
        <end position="288"/>
    </location>
</feature>
<dbReference type="InterPro" id="IPR013320">
    <property type="entry name" value="ConA-like_dom_sf"/>
</dbReference>
<reference evidence="3" key="1">
    <citation type="submission" date="2023-06" db="EMBL/GenBank/DDBJ databases">
        <title>Genome-scale phylogeny and comparative genomics of the fungal order Sordariales.</title>
        <authorList>
            <consortium name="Lawrence Berkeley National Laboratory"/>
            <person name="Hensen N."/>
            <person name="Bonometti L."/>
            <person name="Westerberg I."/>
            <person name="Brannstrom I.O."/>
            <person name="Guillou S."/>
            <person name="Cros-Aarteil S."/>
            <person name="Calhoun S."/>
            <person name="Haridas S."/>
            <person name="Kuo A."/>
            <person name="Mondo S."/>
            <person name="Pangilinan J."/>
            <person name="Riley R."/>
            <person name="Labutti K."/>
            <person name="Andreopoulos B."/>
            <person name="Lipzen A."/>
            <person name="Chen C."/>
            <person name="Yanf M."/>
            <person name="Daum C."/>
            <person name="Ng V."/>
            <person name="Clum A."/>
            <person name="Steindorff A."/>
            <person name="Ohm R."/>
            <person name="Martin F."/>
            <person name="Silar P."/>
            <person name="Natvig D."/>
            <person name="Lalanne C."/>
            <person name="Gautier V."/>
            <person name="Ament-Velasquez S.L."/>
            <person name="Kruys A."/>
            <person name="Hutchinson M.I."/>
            <person name="Powell A.J."/>
            <person name="Barry K."/>
            <person name="Miller A.N."/>
            <person name="Grigoriev I.V."/>
            <person name="Debuchy R."/>
            <person name="Gladieux P."/>
            <person name="Thoren M.H."/>
            <person name="Johannesson H."/>
        </authorList>
    </citation>
    <scope>NUCLEOTIDE SEQUENCE</scope>
    <source>
        <strain evidence="3">CBS 307.81</strain>
    </source>
</reference>
<name>A0AA39ZF50_9PEZI</name>
<dbReference type="InterPro" id="IPR000757">
    <property type="entry name" value="Beta-glucanase-like"/>
</dbReference>
<dbReference type="Proteomes" id="UP001174997">
    <property type="component" value="Unassembled WGS sequence"/>
</dbReference>
<comment type="caution">
    <text evidence="3">The sequence shown here is derived from an EMBL/GenBank/DDBJ whole genome shotgun (WGS) entry which is preliminary data.</text>
</comment>
<proteinExistence type="predicted"/>
<accession>A0AA39ZF50</accession>
<dbReference type="InterPro" id="IPR050546">
    <property type="entry name" value="Glycosyl_Hydrlase_16"/>
</dbReference>
<dbReference type="GO" id="GO:0005975">
    <property type="term" value="P:carbohydrate metabolic process"/>
    <property type="evidence" value="ECO:0007669"/>
    <property type="project" value="InterPro"/>
</dbReference>
<feature type="signal peptide" evidence="1">
    <location>
        <begin position="1"/>
        <end position="19"/>
    </location>
</feature>
<dbReference type="PANTHER" id="PTHR10963">
    <property type="entry name" value="GLYCOSYL HYDROLASE-RELATED"/>
    <property type="match status" value="1"/>
</dbReference>
<evidence type="ECO:0000259" key="2">
    <source>
        <dbReference type="PROSITE" id="PS51762"/>
    </source>
</evidence>